<keyword evidence="1" id="KW-1133">Transmembrane helix</keyword>
<dbReference type="EMBL" id="MCFG01000424">
    <property type="protein sequence ID" value="ORX68446.1"/>
    <property type="molecule type" value="Genomic_DNA"/>
</dbReference>
<organism evidence="3 4">
    <name type="scientific">Anaeromyces robustus</name>
    <dbReference type="NCBI Taxonomy" id="1754192"/>
    <lineage>
        <taxon>Eukaryota</taxon>
        <taxon>Fungi</taxon>
        <taxon>Fungi incertae sedis</taxon>
        <taxon>Chytridiomycota</taxon>
        <taxon>Chytridiomycota incertae sedis</taxon>
        <taxon>Neocallimastigomycetes</taxon>
        <taxon>Neocallimastigales</taxon>
        <taxon>Neocallimastigaceae</taxon>
        <taxon>Anaeromyces</taxon>
    </lineage>
</organism>
<evidence type="ECO:0000256" key="2">
    <source>
        <dbReference type="SAM" id="SignalP"/>
    </source>
</evidence>
<dbReference type="Proteomes" id="UP000193944">
    <property type="component" value="Unassembled WGS sequence"/>
</dbReference>
<keyword evidence="1" id="KW-0812">Transmembrane</keyword>
<evidence type="ECO:0000313" key="4">
    <source>
        <dbReference type="Proteomes" id="UP000193944"/>
    </source>
</evidence>
<keyword evidence="2" id="KW-0732">Signal</keyword>
<keyword evidence="1" id="KW-0472">Membrane</keyword>
<comment type="caution">
    <text evidence="3">The sequence shown here is derived from an EMBL/GenBank/DDBJ whole genome shotgun (WGS) entry which is preliminary data.</text>
</comment>
<feature type="transmembrane region" description="Helical" evidence="1">
    <location>
        <begin position="51"/>
        <end position="70"/>
    </location>
</feature>
<evidence type="ECO:0000256" key="1">
    <source>
        <dbReference type="SAM" id="Phobius"/>
    </source>
</evidence>
<gene>
    <name evidence="3" type="ORF">BCR32DRAFT_107665</name>
</gene>
<protein>
    <submittedName>
        <fullName evidence="3">Uncharacterized protein</fullName>
    </submittedName>
</protein>
<dbReference type="AlphaFoldDB" id="A0A1Y1W5E4"/>
<name>A0A1Y1W5E4_9FUNG</name>
<sequence length="71" mass="8851">MIILYFVILLINKCNKVNCKCLKNKLQKREKFYFYNLLYYISKNKIYNHNLFSVFFFFLFLVLFHLSICYI</sequence>
<keyword evidence="4" id="KW-1185">Reference proteome</keyword>
<reference evidence="3 4" key="1">
    <citation type="submission" date="2016-08" db="EMBL/GenBank/DDBJ databases">
        <title>A Parts List for Fungal Cellulosomes Revealed by Comparative Genomics.</title>
        <authorList>
            <consortium name="DOE Joint Genome Institute"/>
            <person name="Haitjema C.H."/>
            <person name="Gilmore S.P."/>
            <person name="Henske J.K."/>
            <person name="Solomon K.V."/>
            <person name="De Groot R."/>
            <person name="Kuo A."/>
            <person name="Mondo S.J."/>
            <person name="Salamov A.A."/>
            <person name="Labutti K."/>
            <person name="Zhao Z."/>
            <person name="Chiniquy J."/>
            <person name="Barry K."/>
            <person name="Brewer H.M."/>
            <person name="Purvine S.O."/>
            <person name="Wright A.T."/>
            <person name="Boxma B."/>
            <person name="Van Alen T."/>
            <person name="Hackstein J.H."/>
            <person name="Baker S.E."/>
            <person name="Grigoriev I.V."/>
            <person name="O'Malley M.A."/>
        </authorList>
    </citation>
    <scope>NUCLEOTIDE SEQUENCE [LARGE SCALE GENOMIC DNA]</scope>
    <source>
        <strain evidence="3 4">S4</strain>
    </source>
</reference>
<feature type="signal peptide" evidence="2">
    <location>
        <begin position="1"/>
        <end position="19"/>
    </location>
</feature>
<feature type="chain" id="PRO_5013095946" evidence="2">
    <location>
        <begin position="20"/>
        <end position="71"/>
    </location>
</feature>
<proteinExistence type="predicted"/>
<evidence type="ECO:0000313" key="3">
    <source>
        <dbReference type="EMBL" id="ORX68446.1"/>
    </source>
</evidence>
<reference evidence="3 4" key="2">
    <citation type="submission" date="2016-08" db="EMBL/GenBank/DDBJ databases">
        <title>Pervasive Adenine N6-methylation of Active Genes in Fungi.</title>
        <authorList>
            <consortium name="DOE Joint Genome Institute"/>
            <person name="Mondo S.J."/>
            <person name="Dannebaum R.O."/>
            <person name="Kuo R.C."/>
            <person name="Labutti K."/>
            <person name="Haridas S."/>
            <person name="Kuo A."/>
            <person name="Salamov A."/>
            <person name="Ahrendt S.R."/>
            <person name="Lipzen A."/>
            <person name="Sullivan W."/>
            <person name="Andreopoulos W.B."/>
            <person name="Clum A."/>
            <person name="Lindquist E."/>
            <person name="Daum C."/>
            <person name="Ramamoorthy G.K."/>
            <person name="Gryganskyi A."/>
            <person name="Culley D."/>
            <person name="Magnuson J.K."/>
            <person name="James T.Y."/>
            <person name="O'Malley M.A."/>
            <person name="Stajich J.E."/>
            <person name="Spatafora J.W."/>
            <person name="Visel A."/>
            <person name="Grigoriev I.V."/>
        </authorList>
    </citation>
    <scope>NUCLEOTIDE SEQUENCE [LARGE SCALE GENOMIC DNA]</scope>
    <source>
        <strain evidence="3 4">S4</strain>
    </source>
</reference>
<accession>A0A1Y1W5E4</accession>